<evidence type="ECO:0000259" key="1">
    <source>
        <dbReference type="SMART" id="SM00901"/>
    </source>
</evidence>
<dbReference type="OrthoDB" id="9816036at2"/>
<comment type="caution">
    <text evidence="2">The sequence shown here is derived from an EMBL/GenBank/DDBJ whole genome shotgun (WGS) entry which is preliminary data.</text>
</comment>
<keyword evidence="3" id="KW-1185">Reference proteome</keyword>
<sequence length="328" mass="36934">MTESIEHVVSVAKAADLLQLLRPTGALWGDRPKDWIFRGQSDCSRLLIPLAYRDEAWLPFQVAGYPLHQPTHTYPEQIDRQEREELSLLRRFVYACDAAGLAIPEHMRVRELINLGTSNSEIFFADPAIQTLMALAQHHGIPTRLLDFTRNSLHAAYFAASSSATKFSIGKNGKLGVWAVSLAFLVYASSLSSHISTDPINLRIVTAPSATNANLRAQLGLFLLWWHNSKGMRTLDFKSSLEELKRLVASHLSKQPWVGHAFIKFELPWSESATLCRILADENINGARMFTGYDGVVRSLKEQAVWDRYLGPLGSSRDGFFFKHKRLE</sequence>
<dbReference type="EMBL" id="PXXU01000009">
    <property type="protein sequence ID" value="PSJ18104.1"/>
    <property type="molecule type" value="Genomic_DNA"/>
</dbReference>
<organism evidence="2 3">
    <name type="scientific">Nitrosomonas supralitoralis</name>
    <dbReference type="NCBI Taxonomy" id="2116706"/>
    <lineage>
        <taxon>Bacteria</taxon>
        <taxon>Pseudomonadati</taxon>
        <taxon>Pseudomonadota</taxon>
        <taxon>Betaproteobacteria</taxon>
        <taxon>Nitrosomonadales</taxon>
        <taxon>Nitrosomonadaceae</taxon>
        <taxon>Nitrosomonas</taxon>
    </lineage>
</organism>
<proteinExistence type="predicted"/>
<evidence type="ECO:0000313" key="3">
    <source>
        <dbReference type="Proteomes" id="UP000241912"/>
    </source>
</evidence>
<dbReference type="Proteomes" id="UP000241912">
    <property type="component" value="Unassembled WGS sequence"/>
</dbReference>
<accession>A0A2P7NXB8</accession>
<dbReference type="InterPro" id="IPR014966">
    <property type="entry name" value="FRG-dom"/>
</dbReference>
<dbReference type="AlphaFoldDB" id="A0A2P7NXB8"/>
<protein>
    <recommendedName>
        <fullName evidence="1">FRG domain-containing protein</fullName>
    </recommendedName>
</protein>
<reference evidence="2 3" key="1">
    <citation type="submission" date="2018-03" db="EMBL/GenBank/DDBJ databases">
        <title>Draft genome of Nitrosomonas supralitoralis APG5.</title>
        <authorList>
            <person name="Urakawa H."/>
            <person name="Lopez J.V."/>
        </authorList>
    </citation>
    <scope>NUCLEOTIDE SEQUENCE [LARGE SCALE GENOMIC DNA]</scope>
    <source>
        <strain evidence="2 3">APG5</strain>
    </source>
</reference>
<dbReference type="Pfam" id="PF08867">
    <property type="entry name" value="FRG"/>
    <property type="match status" value="1"/>
</dbReference>
<evidence type="ECO:0000313" key="2">
    <source>
        <dbReference type="EMBL" id="PSJ18104.1"/>
    </source>
</evidence>
<dbReference type="SMART" id="SM00901">
    <property type="entry name" value="FRG"/>
    <property type="match status" value="1"/>
</dbReference>
<name>A0A2P7NXB8_9PROT</name>
<gene>
    <name evidence="2" type="ORF">C7H79_04410</name>
</gene>
<feature type="domain" description="FRG" evidence="1">
    <location>
        <begin position="31"/>
        <end position="179"/>
    </location>
</feature>